<evidence type="ECO:0000313" key="4">
    <source>
        <dbReference type="EMBL" id="MEA5365483.1"/>
    </source>
</evidence>
<dbReference type="InterPro" id="IPR036271">
    <property type="entry name" value="Tet_transcr_reg_TetR-rel_C_sf"/>
</dbReference>
<dbReference type="RefSeq" id="WP_323334039.1">
    <property type="nucleotide sequence ID" value="NZ_JAYFSI010000012.1"/>
</dbReference>
<feature type="domain" description="HTH tetR-type" evidence="3">
    <location>
        <begin position="12"/>
        <end position="72"/>
    </location>
</feature>
<comment type="caution">
    <text evidence="4">The sequence shown here is derived from an EMBL/GenBank/DDBJ whole genome shotgun (WGS) entry which is preliminary data.</text>
</comment>
<keyword evidence="1 2" id="KW-0238">DNA-binding</keyword>
<dbReference type="PRINTS" id="PR00455">
    <property type="entry name" value="HTHTETR"/>
</dbReference>
<proteinExistence type="predicted"/>
<evidence type="ECO:0000256" key="2">
    <source>
        <dbReference type="PROSITE-ProRule" id="PRU00335"/>
    </source>
</evidence>
<dbReference type="SUPFAM" id="SSF46689">
    <property type="entry name" value="Homeodomain-like"/>
    <property type="match status" value="1"/>
</dbReference>
<protein>
    <submittedName>
        <fullName evidence="4">TetR family transcriptional regulator</fullName>
    </submittedName>
</protein>
<gene>
    <name evidence="4" type="ORF">VA596_38575</name>
</gene>
<dbReference type="EMBL" id="JAYFSI010000012">
    <property type="protein sequence ID" value="MEA5365483.1"/>
    <property type="molecule type" value="Genomic_DNA"/>
</dbReference>
<evidence type="ECO:0000313" key="5">
    <source>
        <dbReference type="Proteomes" id="UP001304298"/>
    </source>
</evidence>
<sequence length="187" mass="20483">MTEQPGRKRDAAATRLALLDAAANLFAERGFDRTTVRDIAKEAGANQSLLFRYFGSKEALFEAVIARNTREQIASNSPERLFSATLRAMLEPGSERNRTLETYLRSPGSDSAAAAMRQELGREYAATLTELTDAPDAELRADLAIAWLLGIGLVREITAKEPLASADPDDICRLVLAATRTLLERTE</sequence>
<dbReference type="PANTHER" id="PTHR30055">
    <property type="entry name" value="HTH-TYPE TRANSCRIPTIONAL REGULATOR RUTR"/>
    <property type="match status" value="1"/>
</dbReference>
<dbReference type="Pfam" id="PF00440">
    <property type="entry name" value="TetR_N"/>
    <property type="match status" value="1"/>
</dbReference>
<dbReference type="Proteomes" id="UP001304298">
    <property type="component" value="Unassembled WGS sequence"/>
</dbReference>
<evidence type="ECO:0000259" key="3">
    <source>
        <dbReference type="PROSITE" id="PS50977"/>
    </source>
</evidence>
<evidence type="ECO:0000256" key="1">
    <source>
        <dbReference type="ARBA" id="ARBA00023125"/>
    </source>
</evidence>
<dbReference type="PROSITE" id="PS50977">
    <property type="entry name" value="HTH_TETR_2"/>
    <property type="match status" value="1"/>
</dbReference>
<dbReference type="InterPro" id="IPR041678">
    <property type="entry name" value="TetR_C_16"/>
</dbReference>
<accession>A0ABU5RGT2</accession>
<dbReference type="InterPro" id="IPR050109">
    <property type="entry name" value="HTH-type_TetR-like_transc_reg"/>
</dbReference>
<keyword evidence="5" id="KW-1185">Reference proteome</keyword>
<dbReference type="Gene3D" id="1.10.357.10">
    <property type="entry name" value="Tetracycline Repressor, domain 2"/>
    <property type="match status" value="1"/>
</dbReference>
<feature type="DNA-binding region" description="H-T-H motif" evidence="2">
    <location>
        <begin position="35"/>
        <end position="54"/>
    </location>
</feature>
<dbReference type="InterPro" id="IPR001647">
    <property type="entry name" value="HTH_TetR"/>
</dbReference>
<name>A0ABU5RGT2_9PSEU</name>
<dbReference type="Gene3D" id="1.10.10.60">
    <property type="entry name" value="Homeodomain-like"/>
    <property type="match status" value="1"/>
</dbReference>
<dbReference type="Pfam" id="PF17920">
    <property type="entry name" value="TetR_C_16"/>
    <property type="match status" value="1"/>
</dbReference>
<organism evidence="4 5">
    <name type="scientific">Amycolatopsis heterodermiae</name>
    <dbReference type="NCBI Taxonomy" id="3110235"/>
    <lineage>
        <taxon>Bacteria</taxon>
        <taxon>Bacillati</taxon>
        <taxon>Actinomycetota</taxon>
        <taxon>Actinomycetes</taxon>
        <taxon>Pseudonocardiales</taxon>
        <taxon>Pseudonocardiaceae</taxon>
        <taxon>Amycolatopsis</taxon>
    </lineage>
</organism>
<dbReference type="PANTHER" id="PTHR30055:SF235">
    <property type="entry name" value="TRANSCRIPTIONAL REGULATORY PROTEIN"/>
    <property type="match status" value="1"/>
</dbReference>
<reference evidence="4 5" key="1">
    <citation type="submission" date="2023-12" db="EMBL/GenBank/DDBJ databases">
        <title>Amycolatopsis sp. V23-08.</title>
        <authorList>
            <person name="Somphong A."/>
        </authorList>
    </citation>
    <scope>NUCLEOTIDE SEQUENCE [LARGE SCALE GENOMIC DNA]</scope>
    <source>
        <strain evidence="4 5">V23-08</strain>
    </source>
</reference>
<dbReference type="InterPro" id="IPR009057">
    <property type="entry name" value="Homeodomain-like_sf"/>
</dbReference>
<dbReference type="SUPFAM" id="SSF48498">
    <property type="entry name" value="Tetracyclin repressor-like, C-terminal domain"/>
    <property type="match status" value="1"/>
</dbReference>